<name>A0ABD3BW41_9LAMI</name>
<dbReference type="EMBL" id="JAVIJP010000066">
    <property type="protein sequence ID" value="KAL3621191.1"/>
    <property type="molecule type" value="Genomic_DNA"/>
</dbReference>
<dbReference type="Proteomes" id="UP001632038">
    <property type="component" value="Unassembled WGS sequence"/>
</dbReference>
<keyword evidence="3" id="KW-1185">Reference proteome</keyword>
<dbReference type="AlphaFoldDB" id="A0ABD3BW41"/>
<reference evidence="3" key="1">
    <citation type="journal article" date="2024" name="IScience">
        <title>Strigolactones Initiate the Formation of Haustorium-like Structures in Castilleja.</title>
        <authorList>
            <person name="Buerger M."/>
            <person name="Peterson D."/>
            <person name="Chory J."/>
        </authorList>
    </citation>
    <scope>NUCLEOTIDE SEQUENCE [LARGE SCALE GENOMIC DNA]</scope>
</reference>
<comment type="caution">
    <text evidence="2">The sequence shown here is derived from an EMBL/GenBank/DDBJ whole genome shotgun (WGS) entry which is preliminary data.</text>
</comment>
<dbReference type="InterPro" id="IPR037502">
    <property type="entry name" value="CBP1"/>
</dbReference>
<evidence type="ECO:0008006" key="4">
    <source>
        <dbReference type="Google" id="ProtNLM"/>
    </source>
</evidence>
<evidence type="ECO:0000313" key="3">
    <source>
        <dbReference type="Proteomes" id="UP001632038"/>
    </source>
</evidence>
<feature type="compositionally biased region" description="Basic and acidic residues" evidence="1">
    <location>
        <begin position="140"/>
        <end position="156"/>
    </location>
</feature>
<evidence type="ECO:0000313" key="2">
    <source>
        <dbReference type="EMBL" id="KAL3621191.1"/>
    </source>
</evidence>
<feature type="region of interest" description="Disordered" evidence="1">
    <location>
        <begin position="140"/>
        <end position="188"/>
    </location>
</feature>
<organism evidence="2 3">
    <name type="scientific">Castilleja foliolosa</name>
    <dbReference type="NCBI Taxonomy" id="1961234"/>
    <lineage>
        <taxon>Eukaryota</taxon>
        <taxon>Viridiplantae</taxon>
        <taxon>Streptophyta</taxon>
        <taxon>Embryophyta</taxon>
        <taxon>Tracheophyta</taxon>
        <taxon>Spermatophyta</taxon>
        <taxon>Magnoliopsida</taxon>
        <taxon>eudicotyledons</taxon>
        <taxon>Gunneridae</taxon>
        <taxon>Pentapetalae</taxon>
        <taxon>asterids</taxon>
        <taxon>lamiids</taxon>
        <taxon>Lamiales</taxon>
        <taxon>Orobanchaceae</taxon>
        <taxon>Pedicularideae</taxon>
        <taxon>Castillejinae</taxon>
        <taxon>Castilleja</taxon>
    </lineage>
</organism>
<accession>A0ABD3BW41</accession>
<gene>
    <name evidence="2" type="ORF">CASFOL_036103</name>
</gene>
<evidence type="ECO:0000256" key="1">
    <source>
        <dbReference type="SAM" id="MobiDB-lite"/>
    </source>
</evidence>
<protein>
    <recommendedName>
        <fullName evidence="4">CCG-binding protein 1</fullName>
    </recommendedName>
</protein>
<dbReference type="PANTHER" id="PTHR36345:SF1">
    <property type="entry name" value="CCG-BINDING PROTEIN 1"/>
    <property type="match status" value="1"/>
</dbReference>
<proteinExistence type="predicted"/>
<dbReference type="PANTHER" id="PTHR36345">
    <property type="entry name" value="CCG-BINDING PROTEIN 1"/>
    <property type="match status" value="1"/>
</dbReference>
<sequence length="211" mass="23753">MIQRVPFNCSMSSFLAEPNGFLAQYSKPPAIISKGVSPVSTVCRSVSRDDALIPKLEPFSRNKIDRAFKDPPLIQKSEDQIADYCLTLEGDDSYSCWKAYFELKDLEKKTPKEEVERLIIGAGGVKTLIDTIHGVAAIHREKKERDDSLKRTKPEHTSSNPCPIPDGLPKTADEIEEEEKCRMPDSPFTTLLRARGRYPAWYSPAPDHETD</sequence>